<dbReference type="Pfam" id="PF12399">
    <property type="entry name" value="BCA_ABC_TP_C"/>
    <property type="match status" value="1"/>
</dbReference>
<keyword evidence="4 6" id="KW-0067">ATP-binding</keyword>
<dbReference type="PANTHER" id="PTHR45772:SF9">
    <property type="entry name" value="CONSERVED COMPONENT OF ABC TRANSPORTER FOR NATURAL AMINO ACIDS"/>
    <property type="match status" value="1"/>
</dbReference>
<dbReference type="AlphaFoldDB" id="A0A657LS73"/>
<dbReference type="GO" id="GO:0016887">
    <property type="term" value="F:ATP hydrolysis activity"/>
    <property type="evidence" value="ECO:0007669"/>
    <property type="project" value="InterPro"/>
</dbReference>
<dbReference type="Gene3D" id="3.40.50.300">
    <property type="entry name" value="P-loop containing nucleotide triphosphate hydrolases"/>
    <property type="match status" value="1"/>
</dbReference>
<dbReference type="FunFam" id="3.40.50.300:FF:000421">
    <property type="entry name" value="Branched-chain amino acid ABC transporter ATP-binding protein"/>
    <property type="match status" value="1"/>
</dbReference>
<dbReference type="GO" id="GO:0005524">
    <property type="term" value="F:ATP binding"/>
    <property type="evidence" value="ECO:0007669"/>
    <property type="project" value="UniProtKB-KW"/>
</dbReference>
<sequence>MTSTVPDAEQSNAPPARAVIDARDLVKRFDGNTAVAGMSLTLAAGEMVGLIGPNGAGKTTLFNLIAGSLKPTSGEIWIGGRDVSQESPEKRIGRGVGRTFQIPKPFLEMTVLENVLAGAQAQDGERLLANFLRPGHVRRQERLAIDKARTLLEFVTLSGLGAQPARVLSGGQRKLLELARILMADPQAILLDEPAAGVNPALLETIMDRVLDLNAQGKSILLIEHNMDMVTRLCTRVVAMALGKPLAEGTAAEVAANTDVISAYLGATA</sequence>
<keyword evidence="7" id="KW-1185">Reference proteome</keyword>
<accession>A0A657LS73</accession>
<dbReference type="RefSeq" id="WP_071833707.1">
    <property type="nucleotide sequence ID" value="NZ_LSRP01000093.1"/>
</dbReference>
<dbReference type="Pfam" id="PF00005">
    <property type="entry name" value="ABC_tran"/>
    <property type="match status" value="1"/>
</dbReference>
<keyword evidence="2" id="KW-0813">Transport</keyword>
<dbReference type="Proteomes" id="UP000182661">
    <property type="component" value="Unassembled WGS sequence"/>
</dbReference>
<evidence type="ECO:0000256" key="4">
    <source>
        <dbReference type="ARBA" id="ARBA00022840"/>
    </source>
</evidence>
<dbReference type="OrthoDB" id="9806149at2"/>
<dbReference type="InterPro" id="IPR003439">
    <property type="entry name" value="ABC_transporter-like_ATP-bd"/>
</dbReference>
<evidence type="ECO:0000313" key="7">
    <source>
        <dbReference type="Proteomes" id="UP000182661"/>
    </source>
</evidence>
<dbReference type="InterPro" id="IPR051120">
    <property type="entry name" value="ABC_AA/LPS_Transport"/>
</dbReference>
<proteinExistence type="inferred from homology"/>
<dbReference type="EMBL" id="LSRP01000093">
    <property type="protein sequence ID" value="OJF95568.1"/>
    <property type="molecule type" value="Genomic_DNA"/>
</dbReference>
<evidence type="ECO:0000256" key="3">
    <source>
        <dbReference type="ARBA" id="ARBA00022741"/>
    </source>
</evidence>
<dbReference type="SUPFAM" id="SSF52540">
    <property type="entry name" value="P-loop containing nucleoside triphosphate hydrolases"/>
    <property type="match status" value="1"/>
</dbReference>
<name>A0A657LS73_9HYPH</name>
<organism evidence="6 7">
    <name type="scientific">Pararhizobium antarcticum</name>
    <dbReference type="NCBI Taxonomy" id="1798805"/>
    <lineage>
        <taxon>Bacteria</taxon>
        <taxon>Pseudomonadati</taxon>
        <taxon>Pseudomonadota</taxon>
        <taxon>Alphaproteobacteria</taxon>
        <taxon>Hyphomicrobiales</taxon>
        <taxon>Rhizobiaceae</taxon>
        <taxon>Rhizobium/Agrobacterium group</taxon>
        <taxon>Pararhizobium</taxon>
    </lineage>
</organism>
<dbReference type="InterPro" id="IPR032823">
    <property type="entry name" value="BCA_ABC_TP_C"/>
</dbReference>
<evidence type="ECO:0000259" key="5">
    <source>
        <dbReference type="PROSITE" id="PS50893"/>
    </source>
</evidence>
<comment type="caution">
    <text evidence="6">The sequence shown here is derived from an EMBL/GenBank/DDBJ whole genome shotgun (WGS) entry which is preliminary data.</text>
</comment>
<dbReference type="SMART" id="SM00382">
    <property type="entry name" value="AAA"/>
    <property type="match status" value="1"/>
</dbReference>
<dbReference type="PROSITE" id="PS00211">
    <property type="entry name" value="ABC_TRANSPORTER_1"/>
    <property type="match status" value="1"/>
</dbReference>
<dbReference type="InterPro" id="IPR027417">
    <property type="entry name" value="P-loop_NTPase"/>
</dbReference>
<evidence type="ECO:0000256" key="2">
    <source>
        <dbReference type="ARBA" id="ARBA00022448"/>
    </source>
</evidence>
<gene>
    <name evidence="6" type="ORF">AX760_19155</name>
</gene>
<dbReference type="CDD" id="cd03219">
    <property type="entry name" value="ABC_Mj1267_LivG_branched"/>
    <property type="match status" value="1"/>
</dbReference>
<dbReference type="PANTHER" id="PTHR45772">
    <property type="entry name" value="CONSERVED COMPONENT OF ABC TRANSPORTER FOR NATURAL AMINO ACIDS-RELATED"/>
    <property type="match status" value="1"/>
</dbReference>
<dbReference type="InterPro" id="IPR003593">
    <property type="entry name" value="AAA+_ATPase"/>
</dbReference>
<dbReference type="InterPro" id="IPR017871">
    <property type="entry name" value="ABC_transporter-like_CS"/>
</dbReference>
<protein>
    <submittedName>
        <fullName evidence="6">ABC transporter ATP-binding protein</fullName>
    </submittedName>
</protein>
<feature type="domain" description="ABC transporter" evidence="5">
    <location>
        <begin position="20"/>
        <end position="267"/>
    </location>
</feature>
<dbReference type="GO" id="GO:0005886">
    <property type="term" value="C:plasma membrane"/>
    <property type="evidence" value="ECO:0007669"/>
    <property type="project" value="TreeGrafter"/>
</dbReference>
<reference evidence="6 7" key="1">
    <citation type="submission" date="2016-02" db="EMBL/GenBank/DDBJ databases">
        <title>Genome sequencing of a beta-galactosidase producing bacteria Rhizobium sp. 59.</title>
        <authorList>
            <person name="Wang D."/>
            <person name="Kot W."/>
            <person name="Qin Y."/>
            <person name="Hansen L."/>
            <person name="Naqvi K."/>
            <person name="Rensing C."/>
        </authorList>
    </citation>
    <scope>NUCLEOTIDE SEQUENCE [LARGE SCALE GENOMIC DNA]</scope>
    <source>
        <strain evidence="6 7">59</strain>
    </source>
</reference>
<dbReference type="PROSITE" id="PS50893">
    <property type="entry name" value="ABC_TRANSPORTER_2"/>
    <property type="match status" value="1"/>
</dbReference>
<evidence type="ECO:0000256" key="1">
    <source>
        <dbReference type="ARBA" id="ARBA00005417"/>
    </source>
</evidence>
<keyword evidence="3" id="KW-0547">Nucleotide-binding</keyword>
<evidence type="ECO:0000313" key="6">
    <source>
        <dbReference type="EMBL" id="OJF95568.1"/>
    </source>
</evidence>
<comment type="similarity">
    <text evidence="1">Belongs to the ABC transporter superfamily.</text>
</comment>